<accession>A0A7W9W3F1</accession>
<gene>
    <name evidence="1" type="ORF">HNQ39_000111</name>
</gene>
<evidence type="ECO:0000313" key="2">
    <source>
        <dbReference type="Proteomes" id="UP000520814"/>
    </source>
</evidence>
<dbReference type="EMBL" id="JACHGW010000001">
    <property type="protein sequence ID" value="MBB6048349.1"/>
    <property type="molecule type" value="Genomic_DNA"/>
</dbReference>
<dbReference type="AlphaFoldDB" id="A0A7W9W3F1"/>
<protein>
    <submittedName>
        <fullName evidence="1">Uncharacterized protein</fullName>
    </submittedName>
</protein>
<proteinExistence type="predicted"/>
<comment type="caution">
    <text evidence="1">The sequence shown here is derived from an EMBL/GenBank/DDBJ whole genome shotgun (WGS) entry which is preliminary data.</text>
</comment>
<organism evidence="1 2">
    <name type="scientific">Armatimonas rosea</name>
    <dbReference type="NCBI Taxonomy" id="685828"/>
    <lineage>
        <taxon>Bacteria</taxon>
        <taxon>Bacillati</taxon>
        <taxon>Armatimonadota</taxon>
        <taxon>Armatimonadia</taxon>
        <taxon>Armatimonadales</taxon>
        <taxon>Armatimonadaceae</taxon>
        <taxon>Armatimonas</taxon>
    </lineage>
</organism>
<reference evidence="1 2" key="1">
    <citation type="submission" date="2020-08" db="EMBL/GenBank/DDBJ databases">
        <title>Genomic Encyclopedia of Type Strains, Phase IV (KMG-IV): sequencing the most valuable type-strain genomes for metagenomic binning, comparative biology and taxonomic classification.</title>
        <authorList>
            <person name="Goeker M."/>
        </authorList>
    </citation>
    <scope>NUCLEOTIDE SEQUENCE [LARGE SCALE GENOMIC DNA]</scope>
    <source>
        <strain evidence="1 2">DSM 23562</strain>
    </source>
</reference>
<keyword evidence="2" id="KW-1185">Reference proteome</keyword>
<name>A0A7W9W3F1_ARMRO</name>
<dbReference type="Proteomes" id="UP000520814">
    <property type="component" value="Unassembled WGS sequence"/>
</dbReference>
<evidence type="ECO:0000313" key="1">
    <source>
        <dbReference type="EMBL" id="MBB6048349.1"/>
    </source>
</evidence>
<sequence>MFSSTARKDHVWSLRDVLSLLTLLAMVPFLRVAEDEG</sequence>